<keyword evidence="2" id="KW-1133">Transmembrane helix</keyword>
<feature type="binding site" description="axial binding residue" evidence="1">
    <location>
        <position position="500"/>
    </location>
    <ligand>
        <name>heme</name>
        <dbReference type="ChEBI" id="CHEBI:30413"/>
    </ligand>
    <ligandPart>
        <name>Fe</name>
        <dbReference type="ChEBI" id="CHEBI:18248"/>
    </ligandPart>
</feature>
<dbReference type="GO" id="GO:0005506">
    <property type="term" value="F:iron ion binding"/>
    <property type="evidence" value="ECO:0007669"/>
    <property type="project" value="InterPro"/>
</dbReference>
<dbReference type="Pfam" id="PF00067">
    <property type="entry name" value="p450"/>
    <property type="match status" value="1"/>
</dbReference>
<keyword evidence="1" id="KW-0349">Heme</keyword>
<dbReference type="InterPro" id="IPR050121">
    <property type="entry name" value="Cytochrome_P450_monoxygenase"/>
</dbReference>
<organism evidence="3 4">
    <name type="scientific">Paraphoma chrysanthemicola</name>
    <dbReference type="NCBI Taxonomy" id="798071"/>
    <lineage>
        <taxon>Eukaryota</taxon>
        <taxon>Fungi</taxon>
        <taxon>Dikarya</taxon>
        <taxon>Ascomycota</taxon>
        <taxon>Pezizomycotina</taxon>
        <taxon>Dothideomycetes</taxon>
        <taxon>Pleosporomycetidae</taxon>
        <taxon>Pleosporales</taxon>
        <taxon>Pleosporineae</taxon>
        <taxon>Phaeosphaeriaceae</taxon>
        <taxon>Paraphoma</taxon>
    </lineage>
</organism>
<dbReference type="Gene3D" id="1.10.630.10">
    <property type="entry name" value="Cytochrome P450"/>
    <property type="match status" value="1"/>
</dbReference>
<dbReference type="InterPro" id="IPR001128">
    <property type="entry name" value="Cyt_P450"/>
</dbReference>
<dbReference type="EMBL" id="JAGMVJ010000019">
    <property type="protein sequence ID" value="KAH7076045.1"/>
    <property type="molecule type" value="Genomic_DNA"/>
</dbReference>
<dbReference type="PRINTS" id="PR00463">
    <property type="entry name" value="EP450I"/>
</dbReference>
<evidence type="ECO:0000256" key="1">
    <source>
        <dbReference type="PIRSR" id="PIRSR602401-1"/>
    </source>
</evidence>
<keyword evidence="2" id="KW-0812">Transmembrane</keyword>
<dbReference type="GO" id="GO:0020037">
    <property type="term" value="F:heme binding"/>
    <property type="evidence" value="ECO:0007669"/>
    <property type="project" value="InterPro"/>
</dbReference>
<dbReference type="CDD" id="cd11061">
    <property type="entry name" value="CYP67-like"/>
    <property type="match status" value="1"/>
</dbReference>
<dbReference type="InterPro" id="IPR036396">
    <property type="entry name" value="Cyt_P450_sf"/>
</dbReference>
<dbReference type="AlphaFoldDB" id="A0A8K0QYR0"/>
<reference evidence="3" key="1">
    <citation type="journal article" date="2021" name="Nat. Commun.">
        <title>Genetic determinants of endophytism in the Arabidopsis root mycobiome.</title>
        <authorList>
            <person name="Mesny F."/>
            <person name="Miyauchi S."/>
            <person name="Thiergart T."/>
            <person name="Pickel B."/>
            <person name="Atanasova L."/>
            <person name="Karlsson M."/>
            <person name="Huettel B."/>
            <person name="Barry K.W."/>
            <person name="Haridas S."/>
            <person name="Chen C."/>
            <person name="Bauer D."/>
            <person name="Andreopoulos W."/>
            <person name="Pangilinan J."/>
            <person name="LaButti K."/>
            <person name="Riley R."/>
            <person name="Lipzen A."/>
            <person name="Clum A."/>
            <person name="Drula E."/>
            <person name="Henrissat B."/>
            <person name="Kohler A."/>
            <person name="Grigoriev I.V."/>
            <person name="Martin F.M."/>
            <person name="Hacquard S."/>
        </authorList>
    </citation>
    <scope>NUCLEOTIDE SEQUENCE</scope>
    <source>
        <strain evidence="3">MPI-SDFR-AT-0120</strain>
    </source>
</reference>
<keyword evidence="4" id="KW-1185">Reference proteome</keyword>
<dbReference type="OrthoDB" id="6692864at2759"/>
<sequence length="559" mass="62260">MDNLIHMAQADTPKLVGAAVMLGISFHLAIQPIEFEFVMFHFMAASVISFLGLFYTFAEVGGYGIAGALTRAVIFAGAFNGSLLLSIAVYRTVFHRCCKFKGPFAAKLSRFYAVNLSAKNTQYYKELAKLHENYGDFVRTGPREISVLRKSAVPLIYGPNSETRKATWYGQTGNDPKKNSIHMTRDYDGHRLRRRAWDRGFSMKALASYEPRIKVKTDIFISQLAKRSGEPMNVSAWAMFFSFDVMGEVGFGKDFNNLGTGVEHQAIQGIHSHMSMLGTMGQIPWLLNVLSCIPGAASGYTEFFSFCAGQIREKHKTWDGEKDPQDIVSWLLKAVKDKEPSASPSAEALEDDSRVVIIAGSETTATTLAGALYFLAKCPEKQQKLQQLLQKAMPGGYNDWSYEAVKSVSYIDDFVNETLRLRPALLTGGARETPPQGMQIDEVFIPGNTNVLVSTHCIQRDPRWWTKAEEFIPERFGEKRVEMGTDDAPYLPFSLGAYSCPGKNLAQMSLRCSLSAIIQNFDVSFAPGETGEKFEHETLDTFTVTLPPLHLNFAPRRNS</sequence>
<comment type="caution">
    <text evidence="3">The sequence shown here is derived from an EMBL/GenBank/DDBJ whole genome shotgun (WGS) entry which is preliminary data.</text>
</comment>
<evidence type="ECO:0000313" key="3">
    <source>
        <dbReference type="EMBL" id="KAH7076045.1"/>
    </source>
</evidence>
<name>A0A8K0QYR0_9PLEO</name>
<protein>
    <submittedName>
        <fullName evidence="3">Cytochrome P450 67</fullName>
    </submittedName>
</protein>
<accession>A0A8K0QYR0</accession>
<dbReference type="InterPro" id="IPR002401">
    <property type="entry name" value="Cyt_P450_E_grp-I"/>
</dbReference>
<dbReference type="GO" id="GO:0004497">
    <property type="term" value="F:monooxygenase activity"/>
    <property type="evidence" value="ECO:0007669"/>
    <property type="project" value="InterPro"/>
</dbReference>
<keyword evidence="1" id="KW-0479">Metal-binding</keyword>
<feature type="transmembrane region" description="Helical" evidence="2">
    <location>
        <begin position="37"/>
        <end position="57"/>
    </location>
</feature>
<feature type="transmembrane region" description="Helical" evidence="2">
    <location>
        <begin position="12"/>
        <end position="31"/>
    </location>
</feature>
<proteinExistence type="predicted"/>
<dbReference type="GO" id="GO:0016705">
    <property type="term" value="F:oxidoreductase activity, acting on paired donors, with incorporation or reduction of molecular oxygen"/>
    <property type="evidence" value="ECO:0007669"/>
    <property type="project" value="InterPro"/>
</dbReference>
<keyword evidence="2" id="KW-0472">Membrane</keyword>
<dbReference type="SUPFAM" id="SSF48264">
    <property type="entry name" value="Cytochrome P450"/>
    <property type="match status" value="1"/>
</dbReference>
<gene>
    <name evidence="3" type="ORF">FB567DRAFT_152015</name>
</gene>
<dbReference type="Proteomes" id="UP000813461">
    <property type="component" value="Unassembled WGS sequence"/>
</dbReference>
<evidence type="ECO:0000313" key="4">
    <source>
        <dbReference type="Proteomes" id="UP000813461"/>
    </source>
</evidence>
<feature type="transmembrane region" description="Helical" evidence="2">
    <location>
        <begin position="69"/>
        <end position="90"/>
    </location>
</feature>
<dbReference type="PRINTS" id="PR00385">
    <property type="entry name" value="P450"/>
</dbReference>
<evidence type="ECO:0000256" key="2">
    <source>
        <dbReference type="SAM" id="Phobius"/>
    </source>
</evidence>
<comment type="cofactor">
    <cofactor evidence="1">
        <name>heme</name>
        <dbReference type="ChEBI" id="CHEBI:30413"/>
    </cofactor>
</comment>
<dbReference type="PANTHER" id="PTHR24305">
    <property type="entry name" value="CYTOCHROME P450"/>
    <property type="match status" value="1"/>
</dbReference>
<keyword evidence="1" id="KW-0408">Iron</keyword>
<dbReference type="PANTHER" id="PTHR24305:SF78">
    <property type="entry name" value="P450, PUTATIVE (EUROFUNG)-RELATED"/>
    <property type="match status" value="1"/>
</dbReference>
<dbReference type="FunFam" id="1.10.630.10:FF:000129">
    <property type="entry name" value="Benzoate 4-monooxygenase cytochrome P450"/>
    <property type="match status" value="1"/>
</dbReference>